<reference evidence="2 3" key="1">
    <citation type="submission" date="2021-06" db="EMBL/GenBank/DDBJ databases">
        <title>Nitratireductor porphyridii sp. nov., isolated from a small marine red alga, Porphyridium purpureum in South Korea.</title>
        <authorList>
            <person name="Kim K.H."/>
            <person name="Kristyanto S."/>
            <person name="Jeon C.O."/>
        </authorList>
    </citation>
    <scope>NUCLEOTIDE SEQUENCE [LARGE SCALE GENOMIC DNA]</scope>
    <source>
        <strain evidence="2 3">R6</strain>
    </source>
</reference>
<evidence type="ECO:0000313" key="2">
    <source>
        <dbReference type="EMBL" id="MBY8918879.1"/>
    </source>
</evidence>
<name>A0ABS7RE04_9HYPH</name>
<evidence type="ECO:0000256" key="1">
    <source>
        <dbReference type="SAM" id="SignalP"/>
    </source>
</evidence>
<feature type="chain" id="PRO_5045325092" evidence="1">
    <location>
        <begin position="24"/>
        <end position="155"/>
    </location>
</feature>
<dbReference type="RefSeq" id="WP_223006676.1">
    <property type="nucleotide sequence ID" value="NZ_CBDDPV010000002.1"/>
</dbReference>
<comment type="caution">
    <text evidence="2">The sequence shown here is derived from an EMBL/GenBank/DDBJ whole genome shotgun (WGS) entry which is preliminary data.</text>
</comment>
<accession>A0ABS7RE04</accession>
<protein>
    <submittedName>
        <fullName evidence="2">Conjugal transfer protein TrbH</fullName>
    </submittedName>
</protein>
<organism evidence="2 3">
    <name type="scientific">Nitratireductor rhodophyticola</name>
    <dbReference type="NCBI Taxonomy" id="2854036"/>
    <lineage>
        <taxon>Bacteria</taxon>
        <taxon>Pseudomonadati</taxon>
        <taxon>Pseudomonadota</taxon>
        <taxon>Alphaproteobacteria</taxon>
        <taxon>Hyphomicrobiales</taxon>
        <taxon>Phyllobacteriaceae</taxon>
        <taxon>Nitratireductor</taxon>
    </lineage>
</organism>
<keyword evidence="1" id="KW-0732">Signal</keyword>
<proteinExistence type="predicted"/>
<dbReference type="NCBIfam" id="NF010409">
    <property type="entry name" value="PRK13835.1"/>
    <property type="match status" value="1"/>
</dbReference>
<dbReference type="EMBL" id="JAHSQO010000008">
    <property type="protein sequence ID" value="MBY8918879.1"/>
    <property type="molecule type" value="Genomic_DNA"/>
</dbReference>
<evidence type="ECO:0000313" key="3">
    <source>
        <dbReference type="Proteomes" id="UP000777661"/>
    </source>
</evidence>
<dbReference type="PROSITE" id="PS51257">
    <property type="entry name" value="PROKAR_LIPOPROTEIN"/>
    <property type="match status" value="1"/>
</dbReference>
<keyword evidence="3" id="KW-1185">Reference proteome</keyword>
<dbReference type="Proteomes" id="UP000777661">
    <property type="component" value="Unassembled WGS sequence"/>
</dbReference>
<gene>
    <name evidence="2" type="ORF">KVG22_19925</name>
</gene>
<feature type="signal peptide" evidence="1">
    <location>
        <begin position="1"/>
        <end position="23"/>
    </location>
</feature>
<sequence>MHKSILQPRLVVFVLFAALLAGCQTLGGAGLVTSSATAELTPEAASSIAGDMVGRFAEQVGPGTTTIQLEPDGSIFGEALESSLKGWGYAVATDQTTEGTATVPLAYVVDAFEGSILVRLSTRTLDLTRMYQMGGEGATPISPLSVMQRAAREPS</sequence>